<organism evidence="2 3">
    <name type="scientific">Mesobacterium hydrothermale</name>
    <dbReference type="NCBI Taxonomy" id="3111907"/>
    <lineage>
        <taxon>Bacteria</taxon>
        <taxon>Pseudomonadati</taxon>
        <taxon>Pseudomonadota</taxon>
        <taxon>Alphaproteobacteria</taxon>
        <taxon>Rhodobacterales</taxon>
        <taxon>Roseobacteraceae</taxon>
        <taxon>Mesobacterium</taxon>
    </lineage>
</organism>
<protein>
    <submittedName>
        <fullName evidence="2">LPS assembly lipoprotein LptE</fullName>
    </submittedName>
</protein>
<accession>A0ABU6HES4</accession>
<keyword evidence="2" id="KW-0449">Lipoprotein</keyword>
<gene>
    <name evidence="2" type="primary">lptE</name>
    <name evidence="2" type="ORF">VK792_06265</name>
</gene>
<name>A0ABU6HES4_9RHOB</name>
<dbReference type="EMBL" id="JAYLLH010000006">
    <property type="protein sequence ID" value="MEC3860881.1"/>
    <property type="molecule type" value="Genomic_DNA"/>
</dbReference>
<evidence type="ECO:0000313" key="2">
    <source>
        <dbReference type="EMBL" id="MEC3860881.1"/>
    </source>
</evidence>
<sequence length="166" mass="17695">MSLFDRRKLLTCGLAFAGLSGCGFAPAYGPQGGAQRLQRQVALNVPTDRNGYLLNRRLEERLGRAEAAAYDLTVTVTTDRQGLGSTQDGRTTRFHLLGNARMVLRAAGGDQVLFEGATSAFTAYSTTGSTVATLAAERDASERLMVILADQITDWLIGIAASLPQA</sequence>
<dbReference type="Pfam" id="PF04390">
    <property type="entry name" value="LptE"/>
    <property type="match status" value="1"/>
</dbReference>
<proteinExistence type="predicted"/>
<feature type="chain" id="PRO_5046905795" evidence="1">
    <location>
        <begin position="28"/>
        <end position="166"/>
    </location>
</feature>
<dbReference type="Proteomes" id="UP001348149">
    <property type="component" value="Unassembled WGS sequence"/>
</dbReference>
<evidence type="ECO:0000313" key="3">
    <source>
        <dbReference type="Proteomes" id="UP001348149"/>
    </source>
</evidence>
<keyword evidence="1" id="KW-0732">Signal</keyword>
<dbReference type="Gene3D" id="3.30.160.150">
    <property type="entry name" value="Lipoprotein like domain"/>
    <property type="match status" value="1"/>
</dbReference>
<keyword evidence="3" id="KW-1185">Reference proteome</keyword>
<dbReference type="RefSeq" id="WP_326296515.1">
    <property type="nucleotide sequence ID" value="NZ_JAYLLH010000006.1"/>
</dbReference>
<reference evidence="2 3" key="1">
    <citation type="submission" date="2024-01" db="EMBL/GenBank/DDBJ databases">
        <title>Mesobacterium rodlantinim sp. nov., isolated from shallow sea hydrothermal systems off Kueishantao Island.</title>
        <authorList>
            <person name="Su Z."/>
            <person name="Tang K."/>
        </authorList>
    </citation>
    <scope>NUCLEOTIDE SEQUENCE [LARGE SCALE GENOMIC DNA]</scope>
    <source>
        <strain evidence="2 3">TK19101</strain>
    </source>
</reference>
<dbReference type="InterPro" id="IPR007485">
    <property type="entry name" value="LPS_assembly_LptE"/>
</dbReference>
<evidence type="ECO:0000256" key="1">
    <source>
        <dbReference type="SAM" id="SignalP"/>
    </source>
</evidence>
<feature type="signal peptide" evidence="1">
    <location>
        <begin position="1"/>
        <end position="27"/>
    </location>
</feature>
<comment type="caution">
    <text evidence="2">The sequence shown here is derived from an EMBL/GenBank/DDBJ whole genome shotgun (WGS) entry which is preliminary data.</text>
</comment>
<dbReference type="PROSITE" id="PS51257">
    <property type="entry name" value="PROKAR_LIPOPROTEIN"/>
    <property type="match status" value="1"/>
</dbReference>